<dbReference type="EMBL" id="BLAH01000143">
    <property type="protein sequence ID" value="GES39957.1"/>
    <property type="molecule type" value="Genomic_DNA"/>
</dbReference>
<proteinExistence type="predicted"/>
<dbReference type="Proteomes" id="UP000325466">
    <property type="component" value="Unassembled WGS sequence"/>
</dbReference>
<reference evidence="2 3" key="1">
    <citation type="journal article" date="2018" name="Biodegradation">
        <title>1,4-Dioxane degradation characteristics of Rhodococcus aetherivorans JCM 14343.</title>
        <authorList>
            <person name="Inoue D."/>
            <person name="Tsunoda T."/>
            <person name="Yamamoto N."/>
            <person name="Ike M."/>
            <person name="Sei K."/>
        </authorList>
    </citation>
    <scope>NUCLEOTIDE SEQUENCE [LARGE SCALE GENOMIC DNA]</scope>
    <source>
        <strain evidence="2 3">JCM 14343</strain>
    </source>
</reference>
<evidence type="ECO:0008006" key="4">
    <source>
        <dbReference type="Google" id="ProtNLM"/>
    </source>
</evidence>
<gene>
    <name evidence="2" type="ORF">RAJCM14343_5235</name>
</gene>
<evidence type="ECO:0000313" key="2">
    <source>
        <dbReference type="EMBL" id="GES39957.1"/>
    </source>
</evidence>
<comment type="caution">
    <text evidence="2">The sequence shown here is derived from an EMBL/GenBank/DDBJ whole genome shotgun (WGS) entry which is preliminary data.</text>
</comment>
<protein>
    <recommendedName>
        <fullName evidence="4">Asp23/Gls24 family envelope stress response protein</fullName>
    </recommendedName>
</protein>
<evidence type="ECO:0000313" key="3">
    <source>
        <dbReference type="Proteomes" id="UP000325466"/>
    </source>
</evidence>
<feature type="region of interest" description="Disordered" evidence="1">
    <location>
        <begin position="100"/>
        <end position="121"/>
    </location>
</feature>
<sequence>MGRVRRWPRERLRRFVLEYENRCAHCPPYPLLEAARIELARRRGGGTLDWRCRVSGPDGGAVTVTVTLPVGLTATELHDAALAQVRPRHGPRAQVQVLAVDDGDPAPANPAAPTCRDGGRVHRPGCCRPARPALSDQRG</sequence>
<evidence type="ECO:0000256" key="1">
    <source>
        <dbReference type="SAM" id="MobiDB-lite"/>
    </source>
</evidence>
<keyword evidence="3" id="KW-1185">Reference proteome</keyword>
<name>A0ABQ0YTT9_9NOCA</name>
<accession>A0ABQ0YTT9</accession>
<organism evidence="2 3">
    <name type="scientific">Rhodococcus aetherivorans</name>
    <dbReference type="NCBI Taxonomy" id="191292"/>
    <lineage>
        <taxon>Bacteria</taxon>
        <taxon>Bacillati</taxon>
        <taxon>Actinomycetota</taxon>
        <taxon>Actinomycetes</taxon>
        <taxon>Mycobacteriales</taxon>
        <taxon>Nocardiaceae</taxon>
        <taxon>Rhodococcus</taxon>
    </lineage>
</organism>